<dbReference type="EMBL" id="MU826886">
    <property type="protein sequence ID" value="KAJ7369774.1"/>
    <property type="molecule type" value="Genomic_DNA"/>
</dbReference>
<reference evidence="2" key="1">
    <citation type="submission" date="2023-01" db="EMBL/GenBank/DDBJ databases">
        <title>Genome assembly of the deep-sea coral Lophelia pertusa.</title>
        <authorList>
            <person name="Herrera S."/>
            <person name="Cordes E."/>
        </authorList>
    </citation>
    <scope>NUCLEOTIDE SEQUENCE</scope>
    <source>
        <strain evidence="2">USNM1676648</strain>
        <tissue evidence="2">Polyp</tissue>
    </source>
</reference>
<feature type="region of interest" description="Disordered" evidence="1">
    <location>
        <begin position="39"/>
        <end position="86"/>
    </location>
</feature>
<dbReference type="AlphaFoldDB" id="A0A9W9YY05"/>
<gene>
    <name evidence="2" type="ORF">OS493_036417</name>
</gene>
<accession>A0A9W9YY05</accession>
<sequence length="86" mass="9713">MGFLSPLNNSSKIVRGGVVEYSQMCLYAIFIRRIGRTRSEQQLRNAEKAENKARKQRPSKEDLQSSSSPEVAAAPITKSDNERTER</sequence>
<comment type="caution">
    <text evidence="2">The sequence shown here is derived from an EMBL/GenBank/DDBJ whole genome shotgun (WGS) entry which is preliminary data.</text>
</comment>
<proteinExistence type="predicted"/>
<name>A0A9W9YY05_9CNID</name>
<dbReference type="Proteomes" id="UP001163046">
    <property type="component" value="Unassembled WGS sequence"/>
</dbReference>
<evidence type="ECO:0000313" key="2">
    <source>
        <dbReference type="EMBL" id="KAJ7369774.1"/>
    </source>
</evidence>
<keyword evidence="3" id="KW-1185">Reference proteome</keyword>
<evidence type="ECO:0000313" key="3">
    <source>
        <dbReference type="Proteomes" id="UP001163046"/>
    </source>
</evidence>
<organism evidence="2 3">
    <name type="scientific">Desmophyllum pertusum</name>
    <dbReference type="NCBI Taxonomy" id="174260"/>
    <lineage>
        <taxon>Eukaryota</taxon>
        <taxon>Metazoa</taxon>
        <taxon>Cnidaria</taxon>
        <taxon>Anthozoa</taxon>
        <taxon>Hexacorallia</taxon>
        <taxon>Scleractinia</taxon>
        <taxon>Caryophylliina</taxon>
        <taxon>Caryophylliidae</taxon>
        <taxon>Desmophyllum</taxon>
    </lineage>
</organism>
<feature type="compositionally biased region" description="Basic and acidic residues" evidence="1">
    <location>
        <begin position="39"/>
        <end position="63"/>
    </location>
</feature>
<protein>
    <submittedName>
        <fullName evidence="2">Uncharacterized protein</fullName>
    </submittedName>
</protein>
<evidence type="ECO:0000256" key="1">
    <source>
        <dbReference type="SAM" id="MobiDB-lite"/>
    </source>
</evidence>